<dbReference type="AlphaFoldDB" id="A0A7C3YRX6"/>
<reference evidence="1" key="1">
    <citation type="journal article" date="2020" name="mSystems">
        <title>Genome- and Community-Level Interaction Insights into Carbon Utilization and Element Cycling Functions of Hydrothermarchaeota in Hydrothermal Sediment.</title>
        <authorList>
            <person name="Zhou Z."/>
            <person name="Liu Y."/>
            <person name="Xu W."/>
            <person name="Pan J."/>
            <person name="Luo Z.H."/>
            <person name="Li M."/>
        </authorList>
    </citation>
    <scope>NUCLEOTIDE SEQUENCE [LARGE SCALE GENOMIC DNA]</scope>
    <source>
        <strain evidence="1">SpSt-906</strain>
    </source>
</reference>
<proteinExistence type="predicted"/>
<name>A0A7C3YRX6_UNCW3</name>
<accession>A0A7C3YRX6</accession>
<comment type="caution">
    <text evidence="1">The sequence shown here is derived from an EMBL/GenBank/DDBJ whole genome shotgun (WGS) entry which is preliminary data.</text>
</comment>
<gene>
    <name evidence="1" type="ORF">ENX07_01170</name>
</gene>
<organism evidence="1">
    <name type="scientific">candidate division WOR-3 bacterium</name>
    <dbReference type="NCBI Taxonomy" id="2052148"/>
    <lineage>
        <taxon>Bacteria</taxon>
        <taxon>Bacteria division WOR-3</taxon>
    </lineage>
</organism>
<dbReference type="EMBL" id="DTMQ01000009">
    <property type="protein sequence ID" value="HGE98673.1"/>
    <property type="molecule type" value="Genomic_DNA"/>
</dbReference>
<sequence length="409" mass="47875">MPERKSGKEKFLSFLPIFVFSLLLFSFCLPKKAQQEKPVIFSFNILYGANLSYRDLPKFLYAKRNLEKEGPLIAILDSKVFRGDFLYLGEGSFLFSLSRILSGIGIDGVVVKEDFLPIYQKVGREIFDSSQFFFLASNLFRREKGGELKRALFHPVLNKSLNGKRITLLASLLKLTDQWDDYYCEEREIFLRKWSFFLKEKTQLIGCIIDTFFTLPYSPPVFFLEHAKRDSLICYRVFLEDNNLQVKPEGIPLSLEDEELAESISSWERRVEGFLNREGVTIMRDLSREKLEDNLVEFLCRKEGAELFITEKPIFLKGWKKGRLSLRDIWEGLGEKGFLVAGEVSREDIERRFRDKRYLIFPKKGKGKKGSQRVIMTEDLFWREGGVCRRVSYLPYSLFELTLAYLREK</sequence>
<evidence type="ECO:0000313" key="1">
    <source>
        <dbReference type="EMBL" id="HGE98673.1"/>
    </source>
</evidence>
<protein>
    <submittedName>
        <fullName evidence="1">Uncharacterized protein</fullName>
    </submittedName>
</protein>